<evidence type="ECO:0000313" key="3">
    <source>
        <dbReference type="Proteomes" id="UP001255856"/>
    </source>
</evidence>
<dbReference type="EMBL" id="JASFZW010000006">
    <property type="protein sequence ID" value="KAK2077592.1"/>
    <property type="molecule type" value="Genomic_DNA"/>
</dbReference>
<evidence type="ECO:0000256" key="1">
    <source>
        <dbReference type="SAM" id="MobiDB-lite"/>
    </source>
</evidence>
<feature type="compositionally biased region" description="Polar residues" evidence="1">
    <location>
        <begin position="32"/>
        <end position="51"/>
    </location>
</feature>
<comment type="caution">
    <text evidence="2">The sequence shown here is derived from an EMBL/GenBank/DDBJ whole genome shotgun (WGS) entry which is preliminary data.</text>
</comment>
<protein>
    <submittedName>
        <fullName evidence="2">Uncharacterized protein</fullName>
    </submittedName>
</protein>
<organism evidence="2 3">
    <name type="scientific">Prototheca wickerhamii</name>
    <dbReference type="NCBI Taxonomy" id="3111"/>
    <lineage>
        <taxon>Eukaryota</taxon>
        <taxon>Viridiplantae</taxon>
        <taxon>Chlorophyta</taxon>
        <taxon>core chlorophytes</taxon>
        <taxon>Trebouxiophyceae</taxon>
        <taxon>Chlorellales</taxon>
        <taxon>Chlorellaceae</taxon>
        <taxon>Prototheca</taxon>
    </lineage>
</organism>
<reference evidence="2" key="1">
    <citation type="submission" date="2021-01" db="EMBL/GenBank/DDBJ databases">
        <authorList>
            <person name="Eckstrom K.M.E."/>
        </authorList>
    </citation>
    <scope>NUCLEOTIDE SEQUENCE</scope>
    <source>
        <strain evidence="2">UVCC 0001</strain>
    </source>
</reference>
<accession>A0AAD9IKC5</accession>
<feature type="region of interest" description="Disordered" evidence="1">
    <location>
        <begin position="340"/>
        <end position="388"/>
    </location>
</feature>
<feature type="region of interest" description="Disordered" evidence="1">
    <location>
        <begin position="1"/>
        <end position="52"/>
    </location>
</feature>
<evidence type="ECO:0000313" key="2">
    <source>
        <dbReference type="EMBL" id="KAK2077592.1"/>
    </source>
</evidence>
<proteinExistence type="predicted"/>
<feature type="region of interest" description="Disordered" evidence="1">
    <location>
        <begin position="143"/>
        <end position="165"/>
    </location>
</feature>
<name>A0AAD9IKC5_PROWI</name>
<feature type="region of interest" description="Disordered" evidence="1">
    <location>
        <begin position="95"/>
        <end position="117"/>
    </location>
</feature>
<keyword evidence="3" id="KW-1185">Reference proteome</keyword>
<dbReference type="Proteomes" id="UP001255856">
    <property type="component" value="Unassembled WGS sequence"/>
</dbReference>
<gene>
    <name evidence="2" type="ORF">QBZ16_004437</name>
</gene>
<sequence length="388" mass="39687">MHGSSLLGPASSSDESQHRSPPRPSYGSPGSNVSDSSLYPSSKAGTMSGSESPLHRALVQSLFFPLPGSSEAEEAGMAWDASSSPRARSFLARMCSGDSEEGGSDLGSSPVKDVLGGRDGAGAPIELTPAAYGLAASMCSAQARGRPPPVRAAGPAPVRRAKTQQPRINADGSIRLNARQRRTLRRAQERALRALVEAQRSAHGGSLVQAASRVLQAEGLSWSEAQSYRLFSGAVPRAATAPQHGAAAVDPAAAAATYQQLRHEAAALISPAAAAFAGDAVAGPSGLQAAHFACVPQHASPPRTVYGLGAPPQAFAAHAEALSAAQAWGLAGPRPEAPGVGMPYPAWPQAPTRQSPPRVGGRPAGVIPRSYGGQPGQRAASRFAPQHD</sequence>
<dbReference type="AlphaFoldDB" id="A0AAD9IKC5"/>